<gene>
    <name evidence="1" type="ORF">SAMN05444955_106165</name>
</gene>
<dbReference type="OrthoDB" id="2988890at2"/>
<dbReference type="RefSeq" id="WP_089967318.1">
    <property type="nucleotide sequence ID" value="NZ_FOCQ01000006.1"/>
</dbReference>
<dbReference type="AlphaFoldDB" id="A0A1H8E768"/>
<dbReference type="STRING" id="1173111.SAMN05444955_106165"/>
<evidence type="ECO:0000313" key="2">
    <source>
        <dbReference type="Proteomes" id="UP000199695"/>
    </source>
</evidence>
<protein>
    <submittedName>
        <fullName evidence="1">YugN-like family protein</fullName>
    </submittedName>
</protein>
<dbReference type="Gene3D" id="3.30.310.100">
    <property type="entry name" value="YugN-like"/>
    <property type="match status" value="1"/>
</dbReference>
<dbReference type="Proteomes" id="UP000199695">
    <property type="component" value="Unassembled WGS sequence"/>
</dbReference>
<proteinExistence type="predicted"/>
<name>A0A1H8E768_9BACL</name>
<dbReference type="InterPro" id="IPR036491">
    <property type="entry name" value="YugN-like_sf"/>
</dbReference>
<sequence>MIPIDSVLEGYQTTFQKAQDMLSPEGFVLGGGWSYDHGYFDHPLDWEEDHGYRYYLRIPVYAAQGELGDGKAIVELGKPFVIKHEFRTKNDPSGDVGVFSSLVNQFSKPIPTEGAEIDEQWLARARMLLEKIETKIQTQKSQP</sequence>
<dbReference type="EMBL" id="FOCQ01000006">
    <property type="protein sequence ID" value="SEN15266.1"/>
    <property type="molecule type" value="Genomic_DNA"/>
</dbReference>
<evidence type="ECO:0000313" key="1">
    <source>
        <dbReference type="EMBL" id="SEN15266.1"/>
    </source>
</evidence>
<dbReference type="Pfam" id="PF08868">
    <property type="entry name" value="YugN"/>
    <property type="match status" value="1"/>
</dbReference>
<keyword evidence="2" id="KW-1185">Reference proteome</keyword>
<accession>A0A1H8E768</accession>
<reference evidence="1 2" key="1">
    <citation type="submission" date="2016-10" db="EMBL/GenBank/DDBJ databases">
        <authorList>
            <person name="de Groot N.N."/>
        </authorList>
    </citation>
    <scope>NUCLEOTIDE SEQUENCE [LARGE SCALE GENOMIC DNA]</scope>
    <source>
        <strain evidence="1 2">DSM 46701</strain>
    </source>
</reference>
<dbReference type="InterPro" id="IPR014967">
    <property type="entry name" value="Uncharacterised_YugN-like"/>
</dbReference>
<dbReference type="SUPFAM" id="SSF160755">
    <property type="entry name" value="YugN-like"/>
    <property type="match status" value="1"/>
</dbReference>
<organism evidence="1 2">
    <name type="scientific">Lihuaxuella thermophila</name>
    <dbReference type="NCBI Taxonomy" id="1173111"/>
    <lineage>
        <taxon>Bacteria</taxon>
        <taxon>Bacillati</taxon>
        <taxon>Bacillota</taxon>
        <taxon>Bacilli</taxon>
        <taxon>Bacillales</taxon>
        <taxon>Thermoactinomycetaceae</taxon>
        <taxon>Lihuaxuella</taxon>
    </lineage>
</organism>